<keyword evidence="2" id="KW-1185">Reference proteome</keyword>
<proteinExistence type="predicted"/>
<accession>A0ABV6HS76</accession>
<dbReference type="RefSeq" id="WP_013665879.1">
    <property type="nucleotide sequence ID" value="NZ_JBHLWO010000007.1"/>
</dbReference>
<protein>
    <submittedName>
        <fullName evidence="1">Uncharacterized protein</fullName>
    </submittedName>
</protein>
<dbReference type="Proteomes" id="UP001589774">
    <property type="component" value="Unassembled WGS sequence"/>
</dbReference>
<reference evidence="1 2" key="1">
    <citation type="submission" date="2024-09" db="EMBL/GenBank/DDBJ databases">
        <authorList>
            <person name="Sun Q."/>
            <person name="Mori K."/>
        </authorList>
    </citation>
    <scope>NUCLEOTIDE SEQUENCE [LARGE SCALE GENOMIC DNA]</scope>
    <source>
        <strain evidence="1 2">CCM 7765</strain>
    </source>
</reference>
<organism evidence="1 2">
    <name type="scientific">Olivibacter oleidegradans</name>
    <dbReference type="NCBI Taxonomy" id="760123"/>
    <lineage>
        <taxon>Bacteria</taxon>
        <taxon>Pseudomonadati</taxon>
        <taxon>Bacteroidota</taxon>
        <taxon>Sphingobacteriia</taxon>
        <taxon>Sphingobacteriales</taxon>
        <taxon>Sphingobacteriaceae</taxon>
        <taxon>Olivibacter</taxon>
    </lineage>
</organism>
<dbReference type="EMBL" id="JBHLWO010000007">
    <property type="protein sequence ID" value="MFC0321752.1"/>
    <property type="molecule type" value="Genomic_DNA"/>
</dbReference>
<sequence length="82" mass="9772">MKKISNIQIPVFVIHELIIRLQEIDPLVGEYKSHYFSTEDAVVETSYLQLRFPMYLLRKQFQDPELISQDELRQQLPFYLGA</sequence>
<comment type="caution">
    <text evidence="1">The sequence shown here is derived from an EMBL/GenBank/DDBJ whole genome shotgun (WGS) entry which is preliminary data.</text>
</comment>
<evidence type="ECO:0000313" key="1">
    <source>
        <dbReference type="EMBL" id="MFC0321752.1"/>
    </source>
</evidence>
<name>A0ABV6HS76_9SPHI</name>
<gene>
    <name evidence="1" type="ORF">ACFFI0_25795</name>
</gene>
<evidence type="ECO:0000313" key="2">
    <source>
        <dbReference type="Proteomes" id="UP001589774"/>
    </source>
</evidence>